<reference evidence="2 3" key="1">
    <citation type="submission" date="2016-06" db="EMBL/GenBank/DDBJ databases">
        <authorList>
            <person name="Kjaerup R.B."/>
            <person name="Dalgaard T.S."/>
            <person name="Juul-Madsen H.R."/>
        </authorList>
    </citation>
    <scope>NUCLEOTIDE SEQUENCE [LARGE SCALE GENOMIC DNA]</scope>
    <source>
        <strain evidence="2 3">DSM 45248</strain>
    </source>
</reference>
<feature type="coiled-coil region" evidence="1">
    <location>
        <begin position="153"/>
        <end position="180"/>
    </location>
</feature>
<accession>A0A1A8ZR83</accession>
<dbReference type="EMBL" id="LT594324">
    <property type="protein sequence ID" value="SBT46620.1"/>
    <property type="molecule type" value="Genomic_DNA"/>
</dbReference>
<name>A0A1A8ZR83_9ACTN</name>
<dbReference type="AlphaFoldDB" id="A0A1A8ZR83"/>
<sequence>MPSDLAAPLISAVVALLIAAGSSTLTWAQVRRERRKWLIDTKVSFSMEIYKMRLAAYPAAFQAIAGLSHGASESVTPENAGAVAGKLNDWLYSAGGMCASATTRGAILGLRQTCRSWHREGGSRPKELYQFRNLALTSLRLDLDLEGLESYDFNDASTWLKTLQDELRQLEKRRPRAEFHGVGTVS</sequence>
<dbReference type="RefSeq" id="WP_091195185.1">
    <property type="nucleotide sequence ID" value="NZ_LT594324.1"/>
</dbReference>
<evidence type="ECO:0000313" key="3">
    <source>
        <dbReference type="Proteomes" id="UP000198765"/>
    </source>
</evidence>
<protein>
    <recommendedName>
        <fullName evidence="4">DUF4760 domain-containing protein</fullName>
    </recommendedName>
</protein>
<dbReference type="Proteomes" id="UP000198765">
    <property type="component" value="Chromosome I"/>
</dbReference>
<evidence type="ECO:0000256" key="1">
    <source>
        <dbReference type="SAM" id="Coils"/>
    </source>
</evidence>
<organism evidence="2 3">
    <name type="scientific">Micromonospora narathiwatensis</name>
    <dbReference type="NCBI Taxonomy" id="299146"/>
    <lineage>
        <taxon>Bacteria</taxon>
        <taxon>Bacillati</taxon>
        <taxon>Actinomycetota</taxon>
        <taxon>Actinomycetes</taxon>
        <taxon>Micromonosporales</taxon>
        <taxon>Micromonosporaceae</taxon>
        <taxon>Micromonospora</taxon>
    </lineage>
</organism>
<dbReference type="OrthoDB" id="4251637at2"/>
<keyword evidence="3" id="KW-1185">Reference proteome</keyword>
<keyword evidence="1" id="KW-0175">Coiled coil</keyword>
<evidence type="ECO:0008006" key="4">
    <source>
        <dbReference type="Google" id="ProtNLM"/>
    </source>
</evidence>
<evidence type="ECO:0000313" key="2">
    <source>
        <dbReference type="EMBL" id="SBT46620.1"/>
    </source>
</evidence>
<dbReference type="PATRIC" id="fig|299146.4.peg.2765"/>
<proteinExistence type="predicted"/>
<gene>
    <name evidence="2" type="ORF">GA0070621_2667</name>
</gene>